<name>A0ABN7XEI8_GIGMA</name>
<evidence type="ECO:0000313" key="2">
    <source>
        <dbReference type="EMBL" id="CAG8853637.1"/>
    </source>
</evidence>
<comment type="caution">
    <text evidence="2">The sequence shown here is derived from an EMBL/GenBank/DDBJ whole genome shotgun (WGS) entry which is preliminary data.</text>
</comment>
<organism evidence="2 3">
    <name type="scientific">Gigaspora margarita</name>
    <dbReference type="NCBI Taxonomy" id="4874"/>
    <lineage>
        <taxon>Eukaryota</taxon>
        <taxon>Fungi</taxon>
        <taxon>Fungi incertae sedis</taxon>
        <taxon>Mucoromycota</taxon>
        <taxon>Glomeromycotina</taxon>
        <taxon>Glomeromycetes</taxon>
        <taxon>Diversisporales</taxon>
        <taxon>Gigasporaceae</taxon>
        <taxon>Gigaspora</taxon>
    </lineage>
</organism>
<protein>
    <submittedName>
        <fullName evidence="2">36799_t:CDS:1</fullName>
    </submittedName>
</protein>
<dbReference type="EMBL" id="CAJVQB010127067">
    <property type="protein sequence ID" value="CAG8853637.1"/>
    <property type="molecule type" value="Genomic_DNA"/>
</dbReference>
<dbReference type="Proteomes" id="UP000789901">
    <property type="component" value="Unassembled WGS sequence"/>
</dbReference>
<feature type="non-terminal residue" evidence="2">
    <location>
        <position position="1"/>
    </location>
</feature>
<gene>
    <name evidence="2" type="ORF">GMARGA_LOCUS42458</name>
</gene>
<accession>A0ABN7XEI8</accession>
<proteinExistence type="predicted"/>
<evidence type="ECO:0000313" key="3">
    <source>
        <dbReference type="Proteomes" id="UP000789901"/>
    </source>
</evidence>
<feature type="non-terminal residue" evidence="2">
    <location>
        <position position="93"/>
    </location>
</feature>
<feature type="region of interest" description="Disordered" evidence="1">
    <location>
        <begin position="1"/>
        <end position="29"/>
    </location>
</feature>
<reference evidence="2 3" key="1">
    <citation type="submission" date="2021-06" db="EMBL/GenBank/DDBJ databases">
        <authorList>
            <person name="Kallberg Y."/>
            <person name="Tangrot J."/>
            <person name="Rosling A."/>
        </authorList>
    </citation>
    <scope>NUCLEOTIDE SEQUENCE [LARGE SCALE GENOMIC DNA]</scope>
    <source>
        <strain evidence="2 3">120-4 pot B 10/14</strain>
    </source>
</reference>
<evidence type="ECO:0000256" key="1">
    <source>
        <dbReference type="SAM" id="MobiDB-lite"/>
    </source>
</evidence>
<keyword evidence="3" id="KW-1185">Reference proteome</keyword>
<sequence length="93" mass="10964">IGRSSREKDLKSTKRAKYGQRTSNNFNKKTGFYSKKDLEFCSSLPTSTKQRDFSNIKSTNRYKMLEEKFTQMEQKTSLKTSLYKYSFCRCIAD</sequence>
<feature type="compositionally biased region" description="Basic and acidic residues" evidence="1">
    <location>
        <begin position="1"/>
        <end position="12"/>
    </location>
</feature>